<sequence>MQTLPRETGPAGRDRSLGQRLFARYGSTAILSVVLLVVVGWIGILGWVVTRLFG</sequence>
<keyword evidence="3" id="KW-1185">Reference proteome</keyword>
<dbReference type="EMBL" id="FOTK01000053">
    <property type="protein sequence ID" value="SFM75303.1"/>
    <property type="molecule type" value="Genomic_DNA"/>
</dbReference>
<protein>
    <submittedName>
        <fullName evidence="2">Uncharacterized protein</fullName>
    </submittedName>
</protein>
<gene>
    <name evidence="2" type="ORF">SAMN05192568_10538</name>
</gene>
<dbReference type="Proteomes" id="UP000199048">
    <property type="component" value="Unassembled WGS sequence"/>
</dbReference>
<name>A0A1I4TFB0_9HYPH</name>
<keyword evidence="1" id="KW-0812">Transmembrane</keyword>
<proteinExistence type="predicted"/>
<keyword evidence="1" id="KW-0472">Membrane</keyword>
<evidence type="ECO:0000256" key="1">
    <source>
        <dbReference type="SAM" id="Phobius"/>
    </source>
</evidence>
<organism evidence="2 3">
    <name type="scientific">Methylobacterium pseudosasicola</name>
    <dbReference type="NCBI Taxonomy" id="582667"/>
    <lineage>
        <taxon>Bacteria</taxon>
        <taxon>Pseudomonadati</taxon>
        <taxon>Pseudomonadota</taxon>
        <taxon>Alphaproteobacteria</taxon>
        <taxon>Hyphomicrobiales</taxon>
        <taxon>Methylobacteriaceae</taxon>
        <taxon>Methylobacterium</taxon>
    </lineage>
</organism>
<accession>A0A1I4TFB0</accession>
<evidence type="ECO:0000313" key="3">
    <source>
        <dbReference type="Proteomes" id="UP000199048"/>
    </source>
</evidence>
<keyword evidence="1" id="KW-1133">Transmembrane helix</keyword>
<feature type="transmembrane region" description="Helical" evidence="1">
    <location>
        <begin position="21"/>
        <end position="49"/>
    </location>
</feature>
<dbReference type="AlphaFoldDB" id="A0A1I4TFB0"/>
<evidence type="ECO:0000313" key="2">
    <source>
        <dbReference type="EMBL" id="SFM75303.1"/>
    </source>
</evidence>
<dbReference type="RefSeq" id="WP_167367860.1">
    <property type="nucleotide sequence ID" value="NZ_FOTK01000053.1"/>
</dbReference>
<reference evidence="3" key="1">
    <citation type="submission" date="2016-10" db="EMBL/GenBank/DDBJ databases">
        <authorList>
            <person name="Varghese N."/>
            <person name="Submissions S."/>
        </authorList>
    </citation>
    <scope>NUCLEOTIDE SEQUENCE [LARGE SCALE GENOMIC DNA]</scope>
    <source>
        <strain evidence="3">BL36</strain>
    </source>
</reference>